<sequence>MRKKGLFFIGIFFIMSLLVKIGWIENKLLFFPSHENSAELAENSAFTKWTTAGKYIGWKKVVNREHRSWLFIHGNAGQAIHRTYAEHCFSKDENIFILEYPGYGEREGSPSADSFNAAAMEAYTLLKEEVSEQKICLIGESIGSGPTCFLASQGIQPEKIVLVVPFDNLKSLAQEKMPFLPVSWMMRNQWDNIDFIKSFEGPIEIYGAEHDEIIPLHHAEKLARSNKNCRLFIMPCGHNSWSYNVTFFK</sequence>
<reference evidence="2 3" key="1">
    <citation type="submission" date="2017-10" db="EMBL/GenBank/DDBJ databases">
        <title>Novel microbial diversity and functional potential in the marine mammal oral microbiome.</title>
        <authorList>
            <person name="Dudek N.K."/>
            <person name="Sun C.L."/>
            <person name="Burstein D."/>
            <person name="Kantor R.S."/>
            <person name="Aliaga Goltsman D.S."/>
            <person name="Bik E.M."/>
            <person name="Thomas B.C."/>
            <person name="Banfield J.F."/>
            <person name="Relman D.A."/>
        </authorList>
    </citation>
    <scope>NUCLEOTIDE SEQUENCE [LARGE SCALE GENOMIC DNA]</scope>
    <source>
        <strain evidence="2">DOLZORAL124_49_17</strain>
    </source>
</reference>
<comment type="caution">
    <text evidence="2">The sequence shown here is derived from an EMBL/GenBank/DDBJ whole genome shotgun (WGS) entry which is preliminary data.</text>
</comment>
<dbReference type="PANTHER" id="PTHR12277">
    <property type="entry name" value="ALPHA/BETA HYDROLASE DOMAIN-CONTAINING PROTEIN"/>
    <property type="match status" value="1"/>
</dbReference>
<dbReference type="Proteomes" id="UP000229740">
    <property type="component" value="Unassembled WGS sequence"/>
</dbReference>
<keyword evidence="1" id="KW-0472">Membrane</keyword>
<name>A0A2G6E2W0_9BACT</name>
<keyword evidence="2" id="KW-0378">Hydrolase</keyword>
<dbReference type="EMBL" id="PDPS01000038">
    <property type="protein sequence ID" value="PID56091.1"/>
    <property type="molecule type" value="Genomic_DNA"/>
</dbReference>
<proteinExistence type="predicted"/>
<dbReference type="SUPFAM" id="SSF53474">
    <property type="entry name" value="alpha/beta-Hydrolases"/>
    <property type="match status" value="1"/>
</dbReference>
<evidence type="ECO:0000256" key="1">
    <source>
        <dbReference type="SAM" id="Phobius"/>
    </source>
</evidence>
<accession>A0A2G6E2W0</accession>
<dbReference type="InterPro" id="IPR029058">
    <property type="entry name" value="AB_hydrolase_fold"/>
</dbReference>
<keyword evidence="1" id="KW-1133">Transmembrane helix</keyword>
<dbReference type="Gene3D" id="3.40.50.1820">
    <property type="entry name" value="alpha/beta hydrolase"/>
    <property type="match status" value="1"/>
</dbReference>
<keyword evidence="1" id="KW-0812">Transmembrane</keyword>
<dbReference type="AlphaFoldDB" id="A0A2G6E2W0"/>
<dbReference type="GO" id="GO:0016787">
    <property type="term" value="F:hydrolase activity"/>
    <property type="evidence" value="ECO:0007669"/>
    <property type="project" value="UniProtKB-KW"/>
</dbReference>
<evidence type="ECO:0000313" key="2">
    <source>
        <dbReference type="EMBL" id="PID56091.1"/>
    </source>
</evidence>
<gene>
    <name evidence="2" type="ORF">CSB45_12705</name>
</gene>
<evidence type="ECO:0000313" key="3">
    <source>
        <dbReference type="Proteomes" id="UP000229740"/>
    </source>
</evidence>
<dbReference type="PANTHER" id="PTHR12277:SF81">
    <property type="entry name" value="PROTEIN ABHD13"/>
    <property type="match status" value="1"/>
</dbReference>
<organism evidence="2 3">
    <name type="scientific">candidate division KSB3 bacterium</name>
    <dbReference type="NCBI Taxonomy" id="2044937"/>
    <lineage>
        <taxon>Bacteria</taxon>
        <taxon>candidate division KSB3</taxon>
    </lineage>
</organism>
<feature type="transmembrane region" description="Helical" evidence="1">
    <location>
        <begin position="6"/>
        <end position="24"/>
    </location>
</feature>
<protein>
    <submittedName>
        <fullName evidence="2">Alpha/beta hydrolase</fullName>
    </submittedName>
</protein>